<evidence type="ECO:0000313" key="3">
    <source>
        <dbReference type="Proteomes" id="UP001189429"/>
    </source>
</evidence>
<dbReference type="EMBL" id="CAUYUJ010015838">
    <property type="protein sequence ID" value="CAK0858763.1"/>
    <property type="molecule type" value="Genomic_DNA"/>
</dbReference>
<dbReference type="Proteomes" id="UP001189429">
    <property type="component" value="Unassembled WGS sequence"/>
</dbReference>
<protein>
    <submittedName>
        <fullName evidence="2">Uncharacterized protein</fullName>
    </submittedName>
</protein>
<comment type="caution">
    <text evidence="2">The sequence shown here is derived from an EMBL/GenBank/DDBJ whole genome shotgun (WGS) entry which is preliminary data.</text>
</comment>
<name>A0ABN9UGL2_9DINO</name>
<feature type="non-terminal residue" evidence="2">
    <location>
        <position position="456"/>
    </location>
</feature>
<gene>
    <name evidence="2" type="ORF">PCOR1329_LOCUS48360</name>
</gene>
<feature type="region of interest" description="Disordered" evidence="1">
    <location>
        <begin position="145"/>
        <end position="170"/>
    </location>
</feature>
<keyword evidence="3" id="KW-1185">Reference proteome</keyword>
<proteinExistence type="predicted"/>
<organism evidence="2 3">
    <name type="scientific">Prorocentrum cordatum</name>
    <dbReference type="NCBI Taxonomy" id="2364126"/>
    <lineage>
        <taxon>Eukaryota</taxon>
        <taxon>Sar</taxon>
        <taxon>Alveolata</taxon>
        <taxon>Dinophyceae</taxon>
        <taxon>Prorocentrales</taxon>
        <taxon>Prorocentraceae</taxon>
        <taxon>Prorocentrum</taxon>
    </lineage>
</organism>
<reference evidence="2" key="1">
    <citation type="submission" date="2023-10" db="EMBL/GenBank/DDBJ databases">
        <authorList>
            <person name="Chen Y."/>
            <person name="Shah S."/>
            <person name="Dougan E. K."/>
            <person name="Thang M."/>
            <person name="Chan C."/>
        </authorList>
    </citation>
    <scope>NUCLEOTIDE SEQUENCE [LARGE SCALE GENOMIC DNA]</scope>
</reference>
<evidence type="ECO:0000313" key="2">
    <source>
        <dbReference type="EMBL" id="CAK0858763.1"/>
    </source>
</evidence>
<evidence type="ECO:0000256" key="1">
    <source>
        <dbReference type="SAM" id="MobiDB-lite"/>
    </source>
</evidence>
<accession>A0ABN9UGL2</accession>
<sequence length="456" mass="50773">MSGGEGPARRRLVDAPCGPSPGARPACFTMDMVHVVPYSRGTISTAMMLHHALWLWAVAVRRPGDGEEAAASRRTRLLGECLPAWAEGLMPDALAWTFWQREERFIDDGFWEALRSTSVERPWHTKATVLRCICGLWDEEGGEWNWKDSDGESNQTAERVPAEEERVPSPAVPPARLHAQATAAAAPHWLLGPAVPAALARLRATRGAGVAGRWALDIGGPSWLPTVHCVKLFRGPFAAGALNGLIAPIAKLKVKLRASSVGAESRFQTEMWVPLQSVYKGLDQSIIPIFIEWVVAYCEQCKVDLPSWMMTKNQHEAKIKLEEALESGDQKKLRESAVFAKQANYKSDPSLESLYEECIRKLKALKRLPSGWEVDDLLGEEGEAKMFKKMDFGTEVERRMFQKLFDDTNLGILTRDRGARDKSGLGAKMPRAFQVTSVQMVMNAESWDSYSQRLDQ</sequence>